<gene>
    <name evidence="2" type="ORF">AMK68_00160</name>
</gene>
<dbReference type="Proteomes" id="UP000052020">
    <property type="component" value="Unassembled WGS sequence"/>
</dbReference>
<feature type="region of interest" description="Disordered" evidence="1">
    <location>
        <begin position="1"/>
        <end position="94"/>
    </location>
</feature>
<reference evidence="2 3" key="1">
    <citation type="journal article" date="2015" name="Microbiome">
        <title>Genomic resolution of linkages in carbon, nitrogen, and sulfur cycling among widespread estuary sediment bacteria.</title>
        <authorList>
            <person name="Baker B.J."/>
            <person name="Lazar C.S."/>
            <person name="Teske A.P."/>
            <person name="Dick G.J."/>
        </authorList>
    </citation>
    <scope>NUCLEOTIDE SEQUENCE [LARGE SCALE GENOMIC DNA]</scope>
    <source>
        <strain evidence="2">DG_56</strain>
    </source>
</reference>
<evidence type="ECO:0000313" key="3">
    <source>
        <dbReference type="Proteomes" id="UP000052020"/>
    </source>
</evidence>
<comment type="caution">
    <text evidence="2">The sequence shown here is derived from an EMBL/GenBank/DDBJ whole genome shotgun (WGS) entry which is preliminary data.</text>
</comment>
<protein>
    <submittedName>
        <fullName evidence="2">Uncharacterized protein</fullName>
    </submittedName>
</protein>
<feature type="compositionally biased region" description="Basic residues" evidence="1">
    <location>
        <begin position="18"/>
        <end position="28"/>
    </location>
</feature>
<evidence type="ECO:0000313" key="2">
    <source>
        <dbReference type="EMBL" id="KPJ64881.1"/>
    </source>
</evidence>
<name>A0A0S7XQV0_9BACT</name>
<accession>A0A0S7XQV0</accession>
<dbReference type="AlphaFoldDB" id="A0A0S7XQV0"/>
<organism evidence="2 3">
    <name type="scientific">candidate division KD3-62 bacterium DG_56</name>
    <dbReference type="NCBI Taxonomy" id="1704032"/>
    <lineage>
        <taxon>Bacteria</taxon>
        <taxon>candidate division KD3-62</taxon>
    </lineage>
</organism>
<proteinExistence type="predicted"/>
<feature type="compositionally biased region" description="Basic residues" evidence="1">
    <location>
        <begin position="37"/>
        <end position="46"/>
    </location>
</feature>
<sequence length="109" mass="11806">MRPSPGSAHPTAPCPQRRTARRNSRPPRRTPPASPCRRCRAAHRPARSPTGSAWHPASRRPCRRPSEESASSGPVLPRRARGPRADGTPSTARAHAVCLPAPCRLCRLA</sequence>
<dbReference type="EMBL" id="LIZY01000003">
    <property type="protein sequence ID" value="KPJ64881.1"/>
    <property type="molecule type" value="Genomic_DNA"/>
</dbReference>
<evidence type="ECO:0000256" key="1">
    <source>
        <dbReference type="SAM" id="MobiDB-lite"/>
    </source>
</evidence>